<organism evidence="3 4">
    <name type="scientific">Roseivivax lentus</name>
    <dbReference type="NCBI Taxonomy" id="633194"/>
    <lineage>
        <taxon>Bacteria</taxon>
        <taxon>Pseudomonadati</taxon>
        <taxon>Pseudomonadota</taxon>
        <taxon>Alphaproteobacteria</taxon>
        <taxon>Rhodobacterales</taxon>
        <taxon>Roseobacteraceae</taxon>
        <taxon>Roseivivax</taxon>
    </lineage>
</organism>
<gene>
    <name evidence="3" type="ORF">SAMN05421759_104253</name>
</gene>
<dbReference type="Proteomes" id="UP000186684">
    <property type="component" value="Unassembled WGS sequence"/>
</dbReference>
<dbReference type="Pfam" id="PF00072">
    <property type="entry name" value="Response_reg"/>
    <property type="match status" value="1"/>
</dbReference>
<evidence type="ECO:0000313" key="4">
    <source>
        <dbReference type="Proteomes" id="UP000186684"/>
    </source>
</evidence>
<reference evidence="4" key="1">
    <citation type="submission" date="2017-01" db="EMBL/GenBank/DDBJ databases">
        <authorList>
            <person name="Varghese N."/>
            <person name="Submissions S."/>
        </authorList>
    </citation>
    <scope>NUCLEOTIDE SEQUENCE [LARGE SCALE GENOMIC DNA]</scope>
    <source>
        <strain evidence="4">DSM 29430</strain>
    </source>
</reference>
<evidence type="ECO:0000256" key="1">
    <source>
        <dbReference type="PROSITE-ProRule" id="PRU00169"/>
    </source>
</evidence>
<dbReference type="AlphaFoldDB" id="A0A1N7MEM2"/>
<keyword evidence="4" id="KW-1185">Reference proteome</keyword>
<evidence type="ECO:0000313" key="3">
    <source>
        <dbReference type="EMBL" id="SIS84534.1"/>
    </source>
</evidence>
<dbReference type="SUPFAM" id="SSF52172">
    <property type="entry name" value="CheY-like"/>
    <property type="match status" value="1"/>
</dbReference>
<dbReference type="OrthoDB" id="7874292at2"/>
<accession>A0A1N7MEM2</accession>
<dbReference type="STRING" id="633194.SAMN05421759_104253"/>
<comment type="caution">
    <text evidence="1">Lacks conserved residue(s) required for the propagation of feature annotation.</text>
</comment>
<dbReference type="InterPro" id="IPR011006">
    <property type="entry name" value="CheY-like_superfamily"/>
</dbReference>
<dbReference type="EMBL" id="FTOQ01000004">
    <property type="protein sequence ID" value="SIS84534.1"/>
    <property type="molecule type" value="Genomic_DNA"/>
</dbReference>
<evidence type="ECO:0000259" key="2">
    <source>
        <dbReference type="PROSITE" id="PS50110"/>
    </source>
</evidence>
<proteinExistence type="predicted"/>
<name>A0A1N7MEM2_9RHOB</name>
<protein>
    <submittedName>
        <fullName evidence="3">Response regulator receiver domain-containing protein</fullName>
    </submittedName>
</protein>
<dbReference type="InterPro" id="IPR001789">
    <property type="entry name" value="Sig_transdc_resp-reg_receiver"/>
</dbReference>
<dbReference type="PROSITE" id="PS50110">
    <property type="entry name" value="RESPONSE_REGULATORY"/>
    <property type="match status" value="1"/>
</dbReference>
<dbReference type="RefSeq" id="WP_076447706.1">
    <property type="nucleotide sequence ID" value="NZ_FTOQ01000004.1"/>
</dbReference>
<sequence length="124" mass="13355">MNILIVESNPDLGLLWQSHVERLGMSVTRTESQSGAAQAIQTEHFDLIVLNLLLEDGSAFAVADFASYRQPQCKVIFVSRSSFFSDGSIFNLCANACAFLPAGTAPEDLAAMAEHYASEPGGTR</sequence>
<dbReference type="Gene3D" id="3.40.50.2300">
    <property type="match status" value="1"/>
</dbReference>
<feature type="domain" description="Response regulatory" evidence="2">
    <location>
        <begin position="2"/>
        <end position="117"/>
    </location>
</feature>
<dbReference type="GO" id="GO:0000160">
    <property type="term" value="P:phosphorelay signal transduction system"/>
    <property type="evidence" value="ECO:0007669"/>
    <property type="project" value="InterPro"/>
</dbReference>